<protein>
    <submittedName>
        <fullName evidence="1">Uncharacterized protein</fullName>
    </submittedName>
</protein>
<gene>
    <name evidence="1" type="ORF">PCOR1329_LOCUS16297</name>
</gene>
<organism evidence="1 2">
    <name type="scientific">Prorocentrum cordatum</name>
    <dbReference type="NCBI Taxonomy" id="2364126"/>
    <lineage>
        <taxon>Eukaryota</taxon>
        <taxon>Sar</taxon>
        <taxon>Alveolata</taxon>
        <taxon>Dinophyceae</taxon>
        <taxon>Prorocentrales</taxon>
        <taxon>Prorocentraceae</taxon>
        <taxon>Prorocentrum</taxon>
    </lineage>
</organism>
<sequence>DIKPLVVYPTRVMGLPVGNLGLQYKLAISANGQLVETRPRACWGQVVFHDGISGFDLGNVSRLDLQKQVVTLVLIQVDGATGDLPVETTLGSGVVVPGSPGQCAELESGGCRVVVSIQSDAGEDVAAVEVAGQT</sequence>
<reference evidence="1" key="1">
    <citation type="submission" date="2023-10" db="EMBL/GenBank/DDBJ databases">
        <authorList>
            <person name="Chen Y."/>
            <person name="Shah S."/>
            <person name="Dougan E. K."/>
            <person name="Thang M."/>
            <person name="Chan C."/>
        </authorList>
    </citation>
    <scope>NUCLEOTIDE SEQUENCE [LARGE SCALE GENOMIC DNA]</scope>
</reference>
<dbReference type="EMBL" id="CAUYUJ010004989">
    <property type="protein sequence ID" value="CAK0811814.1"/>
    <property type="molecule type" value="Genomic_DNA"/>
</dbReference>
<keyword evidence="2" id="KW-1185">Reference proteome</keyword>
<evidence type="ECO:0000313" key="2">
    <source>
        <dbReference type="Proteomes" id="UP001189429"/>
    </source>
</evidence>
<accession>A0ABN9R2Y1</accession>
<proteinExistence type="predicted"/>
<evidence type="ECO:0000313" key="1">
    <source>
        <dbReference type="EMBL" id="CAK0811814.1"/>
    </source>
</evidence>
<name>A0ABN9R2Y1_9DINO</name>
<dbReference type="Proteomes" id="UP001189429">
    <property type="component" value="Unassembled WGS sequence"/>
</dbReference>
<comment type="caution">
    <text evidence="1">The sequence shown here is derived from an EMBL/GenBank/DDBJ whole genome shotgun (WGS) entry which is preliminary data.</text>
</comment>
<feature type="non-terminal residue" evidence="1">
    <location>
        <position position="1"/>
    </location>
</feature>
<feature type="non-terminal residue" evidence="1">
    <location>
        <position position="134"/>
    </location>
</feature>